<dbReference type="OrthoDB" id="9812600at2"/>
<dbReference type="CDD" id="cd02440">
    <property type="entry name" value="AdoMet_MTases"/>
    <property type="match status" value="1"/>
</dbReference>
<reference evidence="2 3" key="1">
    <citation type="submission" date="2016-02" db="EMBL/GenBank/DDBJ databases">
        <title>Ulvibacter sp. LPB0005, isolated from Thais luteostoma.</title>
        <authorList>
            <person name="Shin S.-K."/>
            <person name="Yi H."/>
        </authorList>
    </citation>
    <scope>NUCLEOTIDE SEQUENCE [LARGE SCALE GENOMIC DNA]</scope>
    <source>
        <strain evidence="2 3">LPB0005</strain>
    </source>
</reference>
<comment type="caution">
    <text evidence="2">The sequence shown here is derived from an EMBL/GenBank/DDBJ whole genome shotgun (WGS) entry which is preliminary data.</text>
</comment>
<dbReference type="InterPro" id="IPR052514">
    <property type="entry name" value="SAM-dependent_MTase"/>
</dbReference>
<proteinExistence type="predicted"/>
<organism evidence="2 3">
    <name type="scientific">Cochleicola gelatinilyticus</name>
    <dbReference type="NCBI Taxonomy" id="1763537"/>
    <lineage>
        <taxon>Bacteria</taxon>
        <taxon>Pseudomonadati</taxon>
        <taxon>Bacteroidota</taxon>
        <taxon>Flavobacteriia</taxon>
        <taxon>Flavobacteriales</taxon>
        <taxon>Flavobacteriaceae</taxon>
        <taxon>Cochleicola</taxon>
    </lineage>
</organism>
<dbReference type="Gene3D" id="3.40.50.150">
    <property type="entry name" value="Vaccinia Virus protein VP39"/>
    <property type="match status" value="1"/>
</dbReference>
<dbReference type="Proteomes" id="UP000077013">
    <property type="component" value="Unassembled WGS sequence"/>
</dbReference>
<dbReference type="InterPro" id="IPR006342">
    <property type="entry name" value="FkbM_mtfrase"/>
</dbReference>
<protein>
    <recommendedName>
        <fullName evidence="1">Methyltransferase FkbM domain-containing protein</fullName>
    </recommendedName>
</protein>
<dbReference type="InterPro" id="IPR029063">
    <property type="entry name" value="SAM-dependent_MTases_sf"/>
</dbReference>
<evidence type="ECO:0000313" key="2">
    <source>
        <dbReference type="EMBL" id="OAB80063.1"/>
    </source>
</evidence>
<evidence type="ECO:0000313" key="3">
    <source>
        <dbReference type="Proteomes" id="UP000077013"/>
    </source>
</evidence>
<gene>
    <name evidence="2" type="ORF">ULVI_04800</name>
</gene>
<sequence length="280" mass="32032">MKKRIKKILSALGLFTIARKTYQKPIIKKYKGSKDWALPIKELDLKYSTLDSYSWSWFYPRYTNGKIHEPVATKIFINEIHPESTVLDIGAHLGYFTCIAGKLASKGKVHAFEVDPKCIQLINKNIAINSLNSITVHNVGVSDREEIVRIQKLEKPNPGLIINSKSTANFIEISSITIDDFLSQHKLTPNFIKIDVEGAEEKVLRGMENTLKQKHLTLLLEIHVDLLKNHFNTDYRDIIKLLRHHNFKIENIDHRLTKSTYGAVNESSVLKGNTMILCKK</sequence>
<dbReference type="SUPFAM" id="SSF53335">
    <property type="entry name" value="S-adenosyl-L-methionine-dependent methyltransferases"/>
    <property type="match status" value="1"/>
</dbReference>
<dbReference type="RefSeq" id="WP_068590284.1">
    <property type="nucleotide sequence ID" value="NZ_LRXL01000026.1"/>
</dbReference>
<dbReference type="PANTHER" id="PTHR34203:SF15">
    <property type="entry name" value="SLL1173 PROTEIN"/>
    <property type="match status" value="1"/>
</dbReference>
<dbReference type="PANTHER" id="PTHR34203">
    <property type="entry name" value="METHYLTRANSFERASE, FKBM FAMILY PROTEIN"/>
    <property type="match status" value="1"/>
</dbReference>
<dbReference type="EMBL" id="LRXL01000026">
    <property type="protein sequence ID" value="OAB80063.1"/>
    <property type="molecule type" value="Genomic_DNA"/>
</dbReference>
<keyword evidence="3" id="KW-1185">Reference proteome</keyword>
<name>A0A167IVP8_9FLAO</name>
<evidence type="ECO:0000259" key="1">
    <source>
        <dbReference type="Pfam" id="PF05050"/>
    </source>
</evidence>
<dbReference type="Pfam" id="PF05050">
    <property type="entry name" value="Methyltransf_21"/>
    <property type="match status" value="1"/>
</dbReference>
<dbReference type="NCBIfam" id="TIGR01444">
    <property type="entry name" value="fkbM_fam"/>
    <property type="match status" value="1"/>
</dbReference>
<accession>A0A167IVP8</accession>
<dbReference type="STRING" id="1763537.ULVI_04800"/>
<feature type="domain" description="Methyltransferase FkbM" evidence="1">
    <location>
        <begin position="88"/>
        <end position="249"/>
    </location>
</feature>
<dbReference type="AlphaFoldDB" id="A0A167IVP8"/>